<evidence type="ECO:0000313" key="4">
    <source>
        <dbReference type="EMBL" id="ELP30494.1"/>
    </source>
</evidence>
<dbReference type="InterPro" id="IPR015943">
    <property type="entry name" value="WD40/YVTN_repeat-like_dom_sf"/>
</dbReference>
<comment type="caution">
    <text evidence="4">The sequence shown here is derived from an EMBL/GenBank/DDBJ whole genome shotgun (WGS) entry which is preliminary data.</text>
</comment>
<dbReference type="AlphaFoldDB" id="L7C8K4"/>
<dbReference type="Pfam" id="PF13360">
    <property type="entry name" value="PQQ_2"/>
    <property type="match status" value="2"/>
</dbReference>
<sequence>MTVTPPDSTSSDSEPTGFEPAKTVPTKVTAVRRHVLKALVALIAGVIVVGLIQSRAHETDYQKALLQSLAAGGIALLFVLYQLQRASSAAAKAWLVPAFCLALIVAAGTLLRFESFSGEMVPRFSWRFGNNETPALKVTPLAESDSDELTVEVQSSTEEGSWLGFLGNGRTGVMSEREFEIPTSADEISRRWDIGIGEGWSSFAVADGIAVTLEQRDEMECVTAYRLSDGQLLWLVEHEANHFQALGGGGPRSTPAIIPATELAPGRVYAQGATGTVWCLQLTDGEALWKRDLIEITGWTIEESEQAISWGRSGSPLIVDNLCVLPLGGPASASDEGRSLIALDAATGETVWRSGDQQISYASAMIMTLGGKRQIVSVNEADITGNDIESGKILWSFPWEGKSNSGANCAAAMPAGENQFLIGKGYGGGSSLIQVTRVDNATNANDDTSSETETFVAEEIWHSSRVLKTKFNHTLVRDGIAYGLSNGALQAVEIESGKRLWEQSRRDRLGQGQAVLVEDVLVVQGEEGEVVLVAADPDDYQELIRIPALQRKTWNIPTVVDNLILIRNAHQAIALELPQR</sequence>
<reference evidence="4 5" key="1">
    <citation type="journal article" date="2013" name="Mar. Genomics">
        <title>Expression of sulfatases in Rhodopirellula baltica and the diversity of sulfatases in the genus Rhodopirellula.</title>
        <authorList>
            <person name="Wegner C.E."/>
            <person name="Richter-Heitmann T."/>
            <person name="Klindworth A."/>
            <person name="Klockow C."/>
            <person name="Richter M."/>
            <person name="Achstetter T."/>
            <person name="Glockner F.O."/>
            <person name="Harder J."/>
        </authorList>
    </citation>
    <scope>NUCLEOTIDE SEQUENCE [LARGE SCALE GENOMIC DNA]</scope>
    <source>
        <strain evidence="4 5">SWK14</strain>
    </source>
</reference>
<keyword evidence="2" id="KW-0812">Transmembrane</keyword>
<dbReference type="Gene3D" id="2.130.10.10">
    <property type="entry name" value="YVTN repeat-like/Quinoprotein amine dehydrogenase"/>
    <property type="match status" value="2"/>
</dbReference>
<evidence type="ECO:0000259" key="3">
    <source>
        <dbReference type="Pfam" id="PF13360"/>
    </source>
</evidence>
<dbReference type="InterPro" id="IPR011047">
    <property type="entry name" value="Quinoprotein_ADH-like_sf"/>
</dbReference>
<protein>
    <recommendedName>
        <fullName evidence="3">Pyrrolo-quinoline quinone repeat domain-containing protein</fullName>
    </recommendedName>
</protein>
<dbReference type="PANTHER" id="PTHR34512:SF30">
    <property type="entry name" value="OUTER MEMBRANE PROTEIN ASSEMBLY FACTOR BAMB"/>
    <property type="match status" value="1"/>
</dbReference>
<keyword evidence="2" id="KW-0472">Membrane</keyword>
<feature type="domain" description="Pyrrolo-quinoline quinone repeat" evidence="3">
    <location>
        <begin position="220"/>
        <end position="403"/>
    </location>
</feature>
<accession>L7C8K4</accession>
<feature type="compositionally biased region" description="Low complexity" evidence="1">
    <location>
        <begin position="1"/>
        <end position="13"/>
    </location>
</feature>
<evidence type="ECO:0000313" key="5">
    <source>
        <dbReference type="Proteomes" id="UP000010959"/>
    </source>
</evidence>
<evidence type="ECO:0000256" key="2">
    <source>
        <dbReference type="SAM" id="Phobius"/>
    </source>
</evidence>
<feature type="transmembrane region" description="Helical" evidence="2">
    <location>
        <begin position="35"/>
        <end position="52"/>
    </location>
</feature>
<dbReference type="PATRIC" id="fig|993516.3.peg.5989"/>
<keyword evidence="2" id="KW-1133">Transmembrane helix</keyword>
<gene>
    <name evidence="4" type="ORF">RBSWK_05598</name>
</gene>
<feature type="transmembrane region" description="Helical" evidence="2">
    <location>
        <begin position="64"/>
        <end position="81"/>
    </location>
</feature>
<dbReference type="InterPro" id="IPR002372">
    <property type="entry name" value="PQQ_rpt_dom"/>
</dbReference>
<feature type="region of interest" description="Disordered" evidence="1">
    <location>
        <begin position="1"/>
        <end position="21"/>
    </location>
</feature>
<proteinExistence type="predicted"/>
<dbReference type="EMBL" id="AMWG01000155">
    <property type="protein sequence ID" value="ELP30494.1"/>
    <property type="molecule type" value="Genomic_DNA"/>
</dbReference>
<dbReference type="PANTHER" id="PTHR34512">
    <property type="entry name" value="CELL SURFACE PROTEIN"/>
    <property type="match status" value="1"/>
</dbReference>
<feature type="transmembrane region" description="Helical" evidence="2">
    <location>
        <begin position="93"/>
        <end position="113"/>
    </location>
</feature>
<name>L7C8K4_RHOBT</name>
<evidence type="ECO:0000256" key="1">
    <source>
        <dbReference type="SAM" id="MobiDB-lite"/>
    </source>
</evidence>
<organism evidence="4 5">
    <name type="scientific">Rhodopirellula baltica SWK14</name>
    <dbReference type="NCBI Taxonomy" id="993516"/>
    <lineage>
        <taxon>Bacteria</taxon>
        <taxon>Pseudomonadati</taxon>
        <taxon>Planctomycetota</taxon>
        <taxon>Planctomycetia</taxon>
        <taxon>Pirellulales</taxon>
        <taxon>Pirellulaceae</taxon>
        <taxon>Rhodopirellula</taxon>
    </lineage>
</organism>
<dbReference type="Proteomes" id="UP000010959">
    <property type="component" value="Unassembled WGS sequence"/>
</dbReference>
<dbReference type="SUPFAM" id="SSF50998">
    <property type="entry name" value="Quinoprotein alcohol dehydrogenase-like"/>
    <property type="match status" value="1"/>
</dbReference>
<feature type="domain" description="Pyrrolo-quinoline quinone repeat" evidence="3">
    <location>
        <begin position="486"/>
        <end position="571"/>
    </location>
</feature>